<evidence type="ECO:0000313" key="5">
    <source>
        <dbReference type="Proteomes" id="UP000075320"/>
    </source>
</evidence>
<comment type="caution">
    <text evidence="4">The sequence shown here is derived from an EMBL/GenBank/DDBJ whole genome shotgun (WGS) entry which is preliminary data.</text>
</comment>
<proteinExistence type="predicted"/>
<evidence type="ECO:0000256" key="3">
    <source>
        <dbReference type="ARBA" id="ARBA00022691"/>
    </source>
</evidence>
<evidence type="ECO:0000256" key="1">
    <source>
        <dbReference type="ARBA" id="ARBA00022603"/>
    </source>
</evidence>
<dbReference type="OrthoDB" id="5292650at2"/>
<evidence type="ECO:0000256" key="2">
    <source>
        <dbReference type="ARBA" id="ARBA00022679"/>
    </source>
</evidence>
<dbReference type="GO" id="GO:0032259">
    <property type="term" value="P:methylation"/>
    <property type="evidence" value="ECO:0007669"/>
    <property type="project" value="UniProtKB-KW"/>
</dbReference>
<keyword evidence="5" id="KW-1185">Reference proteome</keyword>
<dbReference type="GO" id="GO:0008171">
    <property type="term" value="F:O-methyltransferase activity"/>
    <property type="evidence" value="ECO:0007669"/>
    <property type="project" value="InterPro"/>
</dbReference>
<gene>
    <name evidence="4" type="ORF">AZI86_08470</name>
</gene>
<reference evidence="4 5" key="1">
    <citation type="submission" date="2016-03" db="EMBL/GenBank/DDBJ databases">
        <authorList>
            <person name="Ploux O."/>
        </authorList>
    </citation>
    <scope>NUCLEOTIDE SEQUENCE [LARGE SCALE GENOMIC DNA]</scope>
    <source>
        <strain evidence="4 5">R0</strain>
    </source>
</reference>
<dbReference type="InterPro" id="IPR050362">
    <property type="entry name" value="Cation-dep_OMT"/>
</dbReference>
<accession>A0A150WRP6</accession>
<name>A0A150WRP6_BDEBC</name>
<evidence type="ECO:0000313" key="4">
    <source>
        <dbReference type="EMBL" id="KYG67038.1"/>
    </source>
</evidence>
<organism evidence="4 5">
    <name type="scientific">Bdellovibrio bacteriovorus</name>
    <dbReference type="NCBI Taxonomy" id="959"/>
    <lineage>
        <taxon>Bacteria</taxon>
        <taxon>Pseudomonadati</taxon>
        <taxon>Bdellovibrionota</taxon>
        <taxon>Bdellovibrionia</taxon>
        <taxon>Bdellovibrionales</taxon>
        <taxon>Pseudobdellovibrionaceae</taxon>
        <taxon>Bdellovibrio</taxon>
    </lineage>
</organism>
<keyword evidence="1 4" id="KW-0489">Methyltransferase</keyword>
<dbReference type="GO" id="GO:0008757">
    <property type="term" value="F:S-adenosylmethionine-dependent methyltransferase activity"/>
    <property type="evidence" value="ECO:0007669"/>
    <property type="project" value="TreeGrafter"/>
</dbReference>
<dbReference type="PROSITE" id="PS51682">
    <property type="entry name" value="SAM_OMT_I"/>
    <property type="match status" value="1"/>
</dbReference>
<sequence>MREIDQTAQDSYIAQLLKEENSLKKQSRQASEDLGLARISISPAEATLVKTLLKVHGAKKFVEIGTLTGLSAQYFFEALPEGGELWTLEKDPKHAEKAHSVFSQLDQSKKKVHLVIGDAREELPKLEAQGPFDGVFIDGNKAAYLDYLLWAEKNLRRGGLILADNIFLSGAVWGGTTTQRFSEKQISIMQEFNRRLADPNLYEGAVVPTFEGLYIAIKK</sequence>
<dbReference type="AlphaFoldDB" id="A0A150WRP6"/>
<dbReference type="Proteomes" id="UP000075320">
    <property type="component" value="Unassembled WGS sequence"/>
</dbReference>
<dbReference type="PANTHER" id="PTHR10509:SF14">
    <property type="entry name" value="CAFFEOYL-COA O-METHYLTRANSFERASE 3-RELATED"/>
    <property type="match status" value="1"/>
</dbReference>
<protein>
    <submittedName>
        <fullName evidence="4">Methyltransferase</fullName>
    </submittedName>
</protein>
<keyword evidence="3" id="KW-0949">S-adenosyl-L-methionine</keyword>
<dbReference type="InterPro" id="IPR029063">
    <property type="entry name" value="SAM-dependent_MTases_sf"/>
</dbReference>
<dbReference type="SUPFAM" id="SSF53335">
    <property type="entry name" value="S-adenosyl-L-methionine-dependent methyltransferases"/>
    <property type="match status" value="1"/>
</dbReference>
<dbReference type="PANTHER" id="PTHR10509">
    <property type="entry name" value="O-METHYLTRANSFERASE-RELATED"/>
    <property type="match status" value="1"/>
</dbReference>
<dbReference type="Pfam" id="PF01596">
    <property type="entry name" value="Methyltransf_3"/>
    <property type="match status" value="1"/>
</dbReference>
<dbReference type="RefSeq" id="WP_061834615.1">
    <property type="nucleotide sequence ID" value="NZ_LUKE01000001.1"/>
</dbReference>
<dbReference type="Gene3D" id="3.40.50.150">
    <property type="entry name" value="Vaccinia Virus protein VP39"/>
    <property type="match status" value="1"/>
</dbReference>
<keyword evidence="2 4" id="KW-0808">Transferase</keyword>
<dbReference type="EMBL" id="LUKE01000001">
    <property type="protein sequence ID" value="KYG67038.1"/>
    <property type="molecule type" value="Genomic_DNA"/>
</dbReference>
<dbReference type="InterPro" id="IPR002935">
    <property type="entry name" value="SAM_O-MeTrfase"/>
</dbReference>